<evidence type="ECO:0000256" key="1">
    <source>
        <dbReference type="ARBA" id="ARBA00022722"/>
    </source>
</evidence>
<dbReference type="Pfam" id="PF03852">
    <property type="entry name" value="Vsr"/>
    <property type="match status" value="1"/>
</dbReference>
<evidence type="ECO:0000256" key="5">
    <source>
        <dbReference type="ARBA" id="ARBA00023204"/>
    </source>
</evidence>
<dbReference type="Proteomes" id="UP001346877">
    <property type="component" value="Chromosome"/>
</dbReference>
<dbReference type="Pfam" id="PF04480">
    <property type="entry name" value="DUF559"/>
    <property type="match status" value="1"/>
</dbReference>
<dbReference type="RefSeq" id="WP_328372659.1">
    <property type="nucleotide sequence ID" value="NZ_CP107941.1"/>
</dbReference>
<reference evidence="8 9" key="1">
    <citation type="submission" date="2022-10" db="EMBL/GenBank/DDBJ databases">
        <title>The complete genomes of actinobacterial strains from the NBC collection.</title>
        <authorList>
            <person name="Joergensen T.S."/>
            <person name="Alvarez Arevalo M."/>
            <person name="Sterndorff E.B."/>
            <person name="Faurdal D."/>
            <person name="Vuksanovic O."/>
            <person name="Mourched A.-S."/>
            <person name="Charusanti P."/>
            <person name="Shaw S."/>
            <person name="Blin K."/>
            <person name="Weber T."/>
        </authorList>
    </citation>
    <scope>NUCLEOTIDE SEQUENCE [LARGE SCALE GENOMIC DNA]</scope>
    <source>
        <strain evidence="8 9">NBC_00396</strain>
    </source>
</reference>
<dbReference type="EMBL" id="CP107941">
    <property type="protein sequence ID" value="WUI83567.1"/>
    <property type="molecule type" value="Genomic_DNA"/>
</dbReference>
<dbReference type="InterPro" id="IPR011335">
    <property type="entry name" value="Restrct_endonuc-II-like"/>
</dbReference>
<protein>
    <submittedName>
        <fullName evidence="8">Very short patch repair endonuclease</fullName>
    </submittedName>
</protein>
<proteinExistence type="inferred from homology"/>
<evidence type="ECO:0000313" key="8">
    <source>
        <dbReference type="EMBL" id="WUI83567.1"/>
    </source>
</evidence>
<name>A0ABZ1PHV6_9ACTN</name>
<dbReference type="InterPro" id="IPR007569">
    <property type="entry name" value="DUF559"/>
</dbReference>
<organism evidence="8 9">
    <name type="scientific">Micromonospora zamorensis</name>
    <dbReference type="NCBI Taxonomy" id="709883"/>
    <lineage>
        <taxon>Bacteria</taxon>
        <taxon>Bacillati</taxon>
        <taxon>Actinomycetota</taxon>
        <taxon>Actinomycetes</taxon>
        <taxon>Micromonosporales</taxon>
        <taxon>Micromonosporaceae</taxon>
        <taxon>Micromonospora</taxon>
    </lineage>
</organism>
<keyword evidence="5" id="KW-0234">DNA repair</keyword>
<feature type="domain" description="DUF559" evidence="7">
    <location>
        <begin position="91"/>
        <end position="133"/>
    </location>
</feature>
<evidence type="ECO:0000259" key="7">
    <source>
        <dbReference type="Pfam" id="PF04480"/>
    </source>
</evidence>
<accession>A0ABZ1PHV6</accession>
<evidence type="ECO:0000256" key="2">
    <source>
        <dbReference type="ARBA" id="ARBA00022759"/>
    </source>
</evidence>
<comment type="similarity">
    <text evidence="6">Belongs to the Vsr family.</text>
</comment>
<dbReference type="Gene3D" id="3.40.960.10">
    <property type="entry name" value="VSR Endonuclease"/>
    <property type="match status" value="1"/>
</dbReference>
<keyword evidence="3" id="KW-0227">DNA damage</keyword>
<keyword evidence="2 8" id="KW-0255">Endonuclease</keyword>
<gene>
    <name evidence="8" type="ORF">OG375_04145</name>
</gene>
<evidence type="ECO:0000313" key="9">
    <source>
        <dbReference type="Proteomes" id="UP001346877"/>
    </source>
</evidence>
<evidence type="ECO:0000256" key="4">
    <source>
        <dbReference type="ARBA" id="ARBA00022801"/>
    </source>
</evidence>
<evidence type="ECO:0000256" key="6">
    <source>
        <dbReference type="ARBA" id="ARBA00029466"/>
    </source>
</evidence>
<dbReference type="GO" id="GO:0004519">
    <property type="term" value="F:endonuclease activity"/>
    <property type="evidence" value="ECO:0007669"/>
    <property type="project" value="UniProtKB-KW"/>
</dbReference>
<dbReference type="CDD" id="cd00221">
    <property type="entry name" value="Vsr"/>
    <property type="match status" value="1"/>
</dbReference>
<dbReference type="SUPFAM" id="SSF52980">
    <property type="entry name" value="Restriction endonuclease-like"/>
    <property type="match status" value="1"/>
</dbReference>
<keyword evidence="9" id="KW-1185">Reference proteome</keyword>
<keyword evidence="4" id="KW-0378">Hydrolase</keyword>
<sequence length="145" mass="16490">MPDHLSKAGRSRVMAAIRSKNTKPELMLRRALRASGATGYRIHPASLPGRPDIAYTRWRLAIFVDGVFWHGHPDHFKPELASQYWRDKISRNQERDQRNDAALTAMGWTVLRFWDMQVKGDLDGVTRVVAVALRELGRPDAPTTS</sequence>
<keyword evidence="1" id="KW-0540">Nuclease</keyword>
<dbReference type="NCBIfam" id="TIGR00632">
    <property type="entry name" value="vsr"/>
    <property type="match status" value="1"/>
</dbReference>
<dbReference type="InterPro" id="IPR004603">
    <property type="entry name" value="DNA_mismatch_endonuc_vsr"/>
</dbReference>
<evidence type="ECO:0000256" key="3">
    <source>
        <dbReference type="ARBA" id="ARBA00022763"/>
    </source>
</evidence>